<proteinExistence type="predicted"/>
<evidence type="ECO:0000256" key="1">
    <source>
        <dbReference type="SAM" id="SignalP"/>
    </source>
</evidence>
<feature type="signal peptide" evidence="1">
    <location>
        <begin position="1"/>
        <end position="20"/>
    </location>
</feature>
<keyword evidence="3" id="KW-1185">Reference proteome</keyword>
<reference evidence="2" key="2">
    <citation type="submission" date="2020-05" db="UniProtKB">
        <authorList>
            <consortium name="EnsemblMetazoa"/>
        </authorList>
    </citation>
    <scope>IDENTIFICATION</scope>
    <source>
        <strain evidence="2">FAR1</strain>
    </source>
</reference>
<organism evidence="2 3">
    <name type="scientific">Anopheles farauti</name>
    <dbReference type="NCBI Taxonomy" id="69004"/>
    <lineage>
        <taxon>Eukaryota</taxon>
        <taxon>Metazoa</taxon>
        <taxon>Ecdysozoa</taxon>
        <taxon>Arthropoda</taxon>
        <taxon>Hexapoda</taxon>
        <taxon>Insecta</taxon>
        <taxon>Pterygota</taxon>
        <taxon>Neoptera</taxon>
        <taxon>Endopterygota</taxon>
        <taxon>Diptera</taxon>
        <taxon>Nematocera</taxon>
        <taxon>Culicoidea</taxon>
        <taxon>Culicidae</taxon>
        <taxon>Anophelinae</taxon>
        <taxon>Anopheles</taxon>
    </lineage>
</organism>
<evidence type="ECO:0000313" key="3">
    <source>
        <dbReference type="Proteomes" id="UP000075886"/>
    </source>
</evidence>
<dbReference type="EnsemblMetazoa" id="AFAF019019-RA">
    <property type="protein sequence ID" value="AFAF019019-PA"/>
    <property type="gene ID" value="AFAF019019"/>
</dbReference>
<protein>
    <recommendedName>
        <fullName evidence="4">Protein TsetseEP domain-containing protein</fullName>
    </recommendedName>
</protein>
<dbReference type="AlphaFoldDB" id="A0A182QXT1"/>
<evidence type="ECO:0008006" key="4">
    <source>
        <dbReference type="Google" id="ProtNLM"/>
    </source>
</evidence>
<dbReference type="Proteomes" id="UP000075886">
    <property type="component" value="Unassembled WGS sequence"/>
</dbReference>
<sequence>MKLFYGWCVLAAVLCQDALGEPRPDFGVNVAVVGSAQVKTVATDTGTTFDKIDGKTITLTSQYTVLTTLKVALTKIGNDIALTGMQLTARLETLAPSVDTMPQVYDDVTGAITALRTLLETGLAAQKTAIEQAVGLYITDMLNDAADELLGTLGRLTAQLTLIQEGVNDAVAAYGSELTDTLIRRYVSPRAIYELLRALHDLKADLPLVTYIIELTLGHLSTADVFVTEFMAGVTDKVVATLMHYDTLRKEIDDSRNVIPEAIMAPVRTSYTDQTDEIVYIKDSLMAMESYEGSLKPVLDAYDALVGDTNLQLLVDKVAGIYTTYLQNVVTLDDYLDRFYDAKLCAPVKAVLQVLIASGPWADYCFSKYSPRLFGLVSVNSNRFLMCYQIEAERLSHLAELVDRLTVQIVYDIDDLSMHLIACFNLLENGSNCIEGIGPYYKDLIANLKLKIDDLLQLLTVQTNASYRRAAACVASGKCDFVAAAETIVKDVKLCEQKGPKA</sequence>
<accession>A0A182QXT1</accession>
<dbReference type="EMBL" id="AXCN02000761">
    <property type="status" value="NOT_ANNOTATED_CDS"/>
    <property type="molecule type" value="Genomic_DNA"/>
</dbReference>
<name>A0A182QXT1_9DIPT</name>
<dbReference type="VEuPathDB" id="VectorBase:AFAF019019"/>
<feature type="chain" id="PRO_5008133592" description="Protein TsetseEP domain-containing protein" evidence="1">
    <location>
        <begin position="21"/>
        <end position="502"/>
    </location>
</feature>
<keyword evidence="1" id="KW-0732">Signal</keyword>
<reference evidence="3" key="1">
    <citation type="submission" date="2014-01" db="EMBL/GenBank/DDBJ databases">
        <title>The Genome Sequence of Anopheles farauti FAR1 (V2).</title>
        <authorList>
            <consortium name="The Broad Institute Genomics Platform"/>
            <person name="Neafsey D.E."/>
            <person name="Besansky N."/>
            <person name="Howell P."/>
            <person name="Walton C."/>
            <person name="Young S.K."/>
            <person name="Zeng Q."/>
            <person name="Gargeya S."/>
            <person name="Fitzgerald M."/>
            <person name="Haas B."/>
            <person name="Abouelleil A."/>
            <person name="Allen A.W."/>
            <person name="Alvarado L."/>
            <person name="Arachchi H.M."/>
            <person name="Berlin A.M."/>
            <person name="Chapman S.B."/>
            <person name="Gainer-Dewar J."/>
            <person name="Goldberg J."/>
            <person name="Griggs A."/>
            <person name="Gujja S."/>
            <person name="Hansen M."/>
            <person name="Howarth C."/>
            <person name="Imamovic A."/>
            <person name="Ireland A."/>
            <person name="Larimer J."/>
            <person name="McCowan C."/>
            <person name="Murphy C."/>
            <person name="Pearson M."/>
            <person name="Poon T.W."/>
            <person name="Priest M."/>
            <person name="Roberts A."/>
            <person name="Saif S."/>
            <person name="Shea T."/>
            <person name="Sisk P."/>
            <person name="Sykes S."/>
            <person name="Wortman J."/>
            <person name="Nusbaum C."/>
            <person name="Birren B."/>
        </authorList>
    </citation>
    <scope>NUCLEOTIDE SEQUENCE [LARGE SCALE GENOMIC DNA]</scope>
    <source>
        <strain evidence="3">FAR1</strain>
    </source>
</reference>
<evidence type="ECO:0000313" key="2">
    <source>
        <dbReference type="EnsemblMetazoa" id="AFAF019019-PA"/>
    </source>
</evidence>